<dbReference type="GO" id="GO:0005886">
    <property type="term" value="C:plasma membrane"/>
    <property type="evidence" value="ECO:0007669"/>
    <property type="project" value="UniProtKB-SubCell"/>
</dbReference>
<dbReference type="AlphaFoldDB" id="A0A0M0G5C2"/>
<dbReference type="InterPro" id="IPR003838">
    <property type="entry name" value="ABC3_permease_C"/>
</dbReference>
<dbReference type="PIRSF" id="PIRSF018968">
    <property type="entry name" value="ABC_permease_BceB"/>
    <property type="match status" value="1"/>
</dbReference>
<dbReference type="Proteomes" id="UP000037405">
    <property type="component" value="Unassembled WGS sequence"/>
</dbReference>
<accession>A0A0M0G5C2</accession>
<evidence type="ECO:0000256" key="5">
    <source>
        <dbReference type="ARBA" id="ARBA00023136"/>
    </source>
</evidence>
<feature type="transmembrane region" description="Helical" evidence="6">
    <location>
        <begin position="584"/>
        <end position="602"/>
    </location>
</feature>
<comment type="similarity">
    <text evidence="6">Belongs to the ABC-4 integral membrane protein family.</text>
</comment>
<feature type="transmembrane region" description="Helical" evidence="6">
    <location>
        <begin position="100"/>
        <end position="126"/>
    </location>
</feature>
<proteinExistence type="inferred from homology"/>
<evidence type="ECO:0000313" key="8">
    <source>
        <dbReference type="EMBL" id="KON84737.1"/>
    </source>
</evidence>
<dbReference type="PANTHER" id="PTHR46795:SF3">
    <property type="entry name" value="ABC TRANSPORTER PERMEASE"/>
    <property type="match status" value="1"/>
</dbReference>
<gene>
    <name evidence="8" type="ORF">AF331_11975</name>
</gene>
<dbReference type="GO" id="GO:0055085">
    <property type="term" value="P:transmembrane transport"/>
    <property type="evidence" value="ECO:0007669"/>
    <property type="project" value="UniProtKB-UniRule"/>
</dbReference>
<keyword evidence="5 6" id="KW-0472">Membrane</keyword>
<dbReference type="STRING" id="189381.GCA_900166615_01499"/>
<dbReference type="InterPro" id="IPR027022">
    <property type="entry name" value="ABC_permease_BceB-typ"/>
</dbReference>
<comment type="subcellular location">
    <subcellularLocation>
        <location evidence="1 6">Cell membrane</location>
        <topology evidence="1 6">Multi-pass membrane protein</topology>
    </subcellularLocation>
</comment>
<keyword evidence="6" id="KW-0813">Transport</keyword>
<dbReference type="InterPro" id="IPR052536">
    <property type="entry name" value="ABC-4_Integral_Memb_Prot"/>
</dbReference>
<feature type="transmembrane region" description="Helical" evidence="6">
    <location>
        <begin position="291"/>
        <end position="314"/>
    </location>
</feature>
<evidence type="ECO:0000259" key="7">
    <source>
        <dbReference type="Pfam" id="PF02687"/>
    </source>
</evidence>
<dbReference type="RefSeq" id="WP_053428336.1">
    <property type="nucleotide sequence ID" value="NZ_CP197480.1"/>
</dbReference>
<sequence>MNMYSLIGKNLKKNLKNYYLYIFALTFGVSLFFAFATLQYDPSMDATNGSIKGGAAIQVASFMLIAIIGIFLIYANAIFIKRRSKEIGLLQLIGMSKKRIVFLLSAENFLLYAVATVLGIGVGFAFSKLITSILFKAVGITAVAKLHFSMAAMERTLIVFSVIFLMILLINAAFIKKQSILSLFKVKSASEMNVKKQSVWEILMGILGLGLVSSGYFVSTKLFGGDFTSTVELMGAMMFILGSVIIGTYFFYKGSVSFVFNVIRKQRKGYLNVREVLSLSSIMFRMKTNSMLLTIITTVSALAIGLLSLTYISYYSTEASAKKQLPDDFTFLKEEGLNQFEKALGSNHIDYSENRIDVLQVAVDLEGIVSGKVDGIAMDLSKAQMSVISADDAGLKLGKDEAILTGYSDMLKNFMPMKEKGEIVLQNKETKQPLELIKTMDDHYITWKFTGGGFPVVIVNDTVFQTMKDHLDPELQGTSNINLGVNIKDDRQLEKANDLYVSLFGKEETLSDSRPIYIEYQKANMGISVFIVGFLGLTFLITSGCILYFKQMDESEEERPNYTVLRKLGYSRNDLLKGIRFKQLFNFGIPLAVGLLHSYFAVKSGWFWFGSELWTPLLIVMGLYTVLYSAFGVLSTLYSRRIIRESL</sequence>
<feature type="transmembrane region" description="Helical" evidence="6">
    <location>
        <begin position="157"/>
        <end position="175"/>
    </location>
</feature>
<name>A0A0M0G5C2_9BACI</name>
<evidence type="ECO:0000256" key="6">
    <source>
        <dbReference type="PIRNR" id="PIRNR018968"/>
    </source>
</evidence>
<dbReference type="Pfam" id="PF02687">
    <property type="entry name" value="FtsX"/>
    <property type="match status" value="1"/>
</dbReference>
<evidence type="ECO:0000256" key="2">
    <source>
        <dbReference type="ARBA" id="ARBA00022475"/>
    </source>
</evidence>
<keyword evidence="9" id="KW-1185">Reference proteome</keyword>
<feature type="transmembrane region" description="Helical" evidence="6">
    <location>
        <begin position="18"/>
        <end position="36"/>
    </location>
</feature>
<keyword evidence="2 6" id="KW-1003">Cell membrane</keyword>
<evidence type="ECO:0000256" key="3">
    <source>
        <dbReference type="ARBA" id="ARBA00022692"/>
    </source>
</evidence>
<feature type="transmembrane region" description="Helical" evidence="6">
    <location>
        <begin position="614"/>
        <end position="638"/>
    </location>
</feature>
<dbReference type="OrthoDB" id="1705903at2"/>
<evidence type="ECO:0000256" key="4">
    <source>
        <dbReference type="ARBA" id="ARBA00022989"/>
    </source>
</evidence>
<feature type="transmembrane region" description="Helical" evidence="6">
    <location>
        <begin position="238"/>
        <end position="263"/>
    </location>
</feature>
<keyword evidence="4 6" id="KW-1133">Transmembrane helix</keyword>
<feature type="transmembrane region" description="Helical" evidence="6">
    <location>
        <begin position="199"/>
        <end position="218"/>
    </location>
</feature>
<dbReference type="PATRIC" id="fig|189381.12.peg.2420"/>
<protein>
    <submittedName>
        <fullName evidence="8">Bacitracin ABC transporter permease</fullName>
    </submittedName>
</protein>
<dbReference type="EMBL" id="LGUE01000004">
    <property type="protein sequence ID" value="KON84737.1"/>
    <property type="molecule type" value="Genomic_DNA"/>
</dbReference>
<feature type="transmembrane region" description="Helical" evidence="6">
    <location>
        <begin position="56"/>
        <end position="79"/>
    </location>
</feature>
<keyword evidence="3 6" id="KW-0812">Transmembrane</keyword>
<evidence type="ECO:0000313" key="9">
    <source>
        <dbReference type="Proteomes" id="UP000037405"/>
    </source>
</evidence>
<dbReference type="PANTHER" id="PTHR46795">
    <property type="entry name" value="ABC TRANSPORTER PERMEASE-RELATED-RELATED"/>
    <property type="match status" value="1"/>
</dbReference>
<comment type="caution">
    <text evidence="8">The sequence shown here is derived from an EMBL/GenBank/DDBJ whole genome shotgun (WGS) entry which is preliminary data.</text>
</comment>
<reference evidence="9" key="1">
    <citation type="submission" date="2015-07" db="EMBL/GenBank/DDBJ databases">
        <title>Fjat-14235 jcm11544.</title>
        <authorList>
            <person name="Liu B."/>
            <person name="Wang J."/>
            <person name="Zhu Y."/>
            <person name="Liu G."/>
            <person name="Chen Q."/>
            <person name="Chen Z."/>
            <person name="Lan J."/>
            <person name="Che J."/>
            <person name="Ge C."/>
            <person name="Shi H."/>
            <person name="Pan Z."/>
            <person name="Liu X."/>
        </authorList>
    </citation>
    <scope>NUCLEOTIDE SEQUENCE [LARGE SCALE GENOMIC DNA]</scope>
    <source>
        <strain evidence="9">JCM 11544</strain>
    </source>
</reference>
<feature type="transmembrane region" description="Helical" evidence="6">
    <location>
        <begin position="525"/>
        <end position="549"/>
    </location>
</feature>
<evidence type="ECO:0000256" key="1">
    <source>
        <dbReference type="ARBA" id="ARBA00004651"/>
    </source>
</evidence>
<organism evidence="8 9">
    <name type="scientific">Rossellomorea marisflavi</name>
    <dbReference type="NCBI Taxonomy" id="189381"/>
    <lineage>
        <taxon>Bacteria</taxon>
        <taxon>Bacillati</taxon>
        <taxon>Bacillota</taxon>
        <taxon>Bacilli</taxon>
        <taxon>Bacillales</taxon>
        <taxon>Bacillaceae</taxon>
        <taxon>Rossellomorea</taxon>
    </lineage>
</organism>
<feature type="domain" description="ABC3 transporter permease C-terminal" evidence="7">
    <location>
        <begin position="59"/>
        <end position="177"/>
    </location>
</feature>